<evidence type="ECO:0000256" key="1">
    <source>
        <dbReference type="SAM" id="Phobius"/>
    </source>
</evidence>
<dbReference type="Ensembl" id="ENSMMOT00000024640.1">
    <property type="protein sequence ID" value="ENSMMOP00000024232.1"/>
    <property type="gene ID" value="ENSMMOG00000018429.1"/>
</dbReference>
<keyword evidence="3" id="KW-1185">Reference proteome</keyword>
<dbReference type="PANTHER" id="PTHR16244:SF2">
    <property type="entry name" value="CEROID-LIPOFUSCINOSIS NEURONAL PROTEIN 6"/>
    <property type="match status" value="1"/>
</dbReference>
<reference evidence="2" key="2">
    <citation type="submission" date="2025-09" db="UniProtKB">
        <authorList>
            <consortium name="Ensembl"/>
        </authorList>
    </citation>
    <scope>IDENTIFICATION</scope>
</reference>
<dbReference type="GO" id="GO:0005783">
    <property type="term" value="C:endoplasmic reticulum"/>
    <property type="evidence" value="ECO:0007669"/>
    <property type="project" value="TreeGrafter"/>
</dbReference>
<dbReference type="Proteomes" id="UP000261620">
    <property type="component" value="Unplaced"/>
</dbReference>
<dbReference type="Pfam" id="PF15156">
    <property type="entry name" value="CLN6"/>
    <property type="match status" value="1"/>
</dbReference>
<reference evidence="2" key="1">
    <citation type="submission" date="2025-08" db="UniProtKB">
        <authorList>
            <consortium name="Ensembl"/>
        </authorList>
    </citation>
    <scope>IDENTIFICATION</scope>
</reference>
<evidence type="ECO:0000313" key="3">
    <source>
        <dbReference type="Proteomes" id="UP000261620"/>
    </source>
</evidence>
<dbReference type="STRING" id="94237.ENSMMOP00000024232"/>
<evidence type="ECO:0000313" key="2">
    <source>
        <dbReference type="Ensembl" id="ENSMMOP00000024232.1"/>
    </source>
</evidence>
<feature type="transmembrane region" description="Helical" evidence="1">
    <location>
        <begin position="250"/>
        <end position="270"/>
    </location>
</feature>
<dbReference type="GO" id="GO:0016020">
    <property type="term" value="C:membrane"/>
    <property type="evidence" value="ECO:0007669"/>
    <property type="project" value="TreeGrafter"/>
</dbReference>
<proteinExistence type="predicted"/>
<protein>
    <submittedName>
        <fullName evidence="2">Uncharacterized protein</fullName>
    </submittedName>
</protein>
<dbReference type="PANTHER" id="PTHR16244">
    <property type="entry name" value="CEROID-LIPOFUSCINOSIS NEURONAL PROTEIN 6"/>
    <property type="match status" value="1"/>
</dbReference>
<accession>A0A3Q4BSF3</accession>
<name>A0A3Q4BSF3_MOLML</name>
<sequence length="302" mass="33690">MQPSTRRRQNSALEAATFMPAASAGTEAALSKPRFQLDLWLCFTVQNWLLDVGRPVAMLWLPADWFPRNRPGAADYLHLLQVVASPLLLLTRSSWTPPLAAVRLCAIAVVMGTSLHLVAESVTLRLLLIGYQLHLSVRDNPVMKELKPSSVVGAAPNTAVKTYKSSLSCRYLPLFLVLFLFFSGCFSHGKQEAKMPAAAWMLLVPTAAYYWYLITEGQTFILFIFTFFAMTATVMRQRRRGMVPDADGLFMLYSFSAALFLVAVWVACLWSDGVLRKKHPGLIYVPQPRAVCTLHLQPEAHA</sequence>
<keyword evidence="1" id="KW-0812">Transmembrane</keyword>
<keyword evidence="1" id="KW-0472">Membrane</keyword>
<dbReference type="InterPro" id="IPR029255">
    <property type="entry name" value="CLN6"/>
</dbReference>
<organism evidence="2 3">
    <name type="scientific">Mola mola</name>
    <name type="common">Ocean sunfish</name>
    <name type="synonym">Tetraodon mola</name>
    <dbReference type="NCBI Taxonomy" id="94237"/>
    <lineage>
        <taxon>Eukaryota</taxon>
        <taxon>Metazoa</taxon>
        <taxon>Chordata</taxon>
        <taxon>Craniata</taxon>
        <taxon>Vertebrata</taxon>
        <taxon>Euteleostomi</taxon>
        <taxon>Actinopterygii</taxon>
        <taxon>Neopterygii</taxon>
        <taxon>Teleostei</taxon>
        <taxon>Neoteleostei</taxon>
        <taxon>Acanthomorphata</taxon>
        <taxon>Eupercaria</taxon>
        <taxon>Tetraodontiformes</taxon>
        <taxon>Molidae</taxon>
        <taxon>Mola</taxon>
    </lineage>
</organism>
<keyword evidence="1" id="KW-1133">Transmembrane helix</keyword>
<dbReference type="AlphaFoldDB" id="A0A3Q4BSF3"/>
<feature type="transmembrane region" description="Helical" evidence="1">
    <location>
        <begin position="171"/>
        <end position="189"/>
    </location>
</feature>
<dbReference type="GO" id="GO:0007040">
    <property type="term" value="P:lysosome organization"/>
    <property type="evidence" value="ECO:0007669"/>
    <property type="project" value="TreeGrafter"/>
</dbReference>